<comment type="caution">
    <text evidence="1">The sequence shown here is derived from an EMBL/GenBank/DDBJ whole genome shotgun (WGS) entry which is preliminary data.</text>
</comment>
<dbReference type="InterPro" id="IPR006462">
    <property type="entry name" value="MS5"/>
</dbReference>
<sequence>MRSNLKSYNKLKLKRKLEDDGEKHDGAKTGGGGYYEDLRKSENFEVGDYTPPWVCHPRFPGDRIQFRTGISCPAKIYDSLRKKPRQDGIVLDKLICFSRLAISFYNIRMGTHFRFLNVRMTTAHGSPSAYTYYLTFEAQRNTEEGSVTFQTKLITSKKPCLNIQIFFVRVKPDPDNSNHSNNSQPSESDHNAQVTLLSQVINAYTIDSRLDSQYNLALYLSQYALVSYNYRVLKQFVVAKHDMESLKVLKLVKPDSEVRSASDYSLILVHLEVKPGMDPLEVKSTRLMEGT</sequence>
<reference evidence="1" key="2">
    <citation type="submission" date="2023-05" db="EMBL/GenBank/DDBJ databases">
        <authorList>
            <person name="Schelkunov M.I."/>
        </authorList>
    </citation>
    <scope>NUCLEOTIDE SEQUENCE</scope>
    <source>
        <strain evidence="1">Hsosn_3</strain>
        <tissue evidence="1">Leaf</tissue>
    </source>
</reference>
<dbReference type="PANTHER" id="PTHR31260:SF28">
    <property type="entry name" value="CYSTATIN DOMAIN PROTEIN"/>
    <property type="match status" value="1"/>
</dbReference>
<dbReference type="AlphaFoldDB" id="A0AAD8HMX3"/>
<evidence type="ECO:0000313" key="2">
    <source>
        <dbReference type="Proteomes" id="UP001237642"/>
    </source>
</evidence>
<dbReference type="Proteomes" id="UP001237642">
    <property type="component" value="Unassembled WGS sequence"/>
</dbReference>
<organism evidence="1 2">
    <name type="scientific">Heracleum sosnowskyi</name>
    <dbReference type="NCBI Taxonomy" id="360622"/>
    <lineage>
        <taxon>Eukaryota</taxon>
        <taxon>Viridiplantae</taxon>
        <taxon>Streptophyta</taxon>
        <taxon>Embryophyta</taxon>
        <taxon>Tracheophyta</taxon>
        <taxon>Spermatophyta</taxon>
        <taxon>Magnoliopsida</taxon>
        <taxon>eudicotyledons</taxon>
        <taxon>Gunneridae</taxon>
        <taxon>Pentapetalae</taxon>
        <taxon>asterids</taxon>
        <taxon>campanulids</taxon>
        <taxon>Apiales</taxon>
        <taxon>Apiaceae</taxon>
        <taxon>Apioideae</taxon>
        <taxon>apioid superclade</taxon>
        <taxon>Tordylieae</taxon>
        <taxon>Tordyliinae</taxon>
        <taxon>Heracleum</taxon>
    </lineage>
</organism>
<proteinExistence type="predicted"/>
<gene>
    <name evidence="1" type="ORF">POM88_036178</name>
</gene>
<reference evidence="1" key="1">
    <citation type="submission" date="2023-02" db="EMBL/GenBank/DDBJ databases">
        <title>Genome of toxic invasive species Heracleum sosnowskyi carries increased number of genes despite the absence of recent whole-genome duplications.</title>
        <authorList>
            <person name="Schelkunov M."/>
            <person name="Shtratnikova V."/>
            <person name="Makarenko M."/>
            <person name="Klepikova A."/>
            <person name="Omelchenko D."/>
            <person name="Novikova G."/>
            <person name="Obukhova E."/>
            <person name="Bogdanov V."/>
            <person name="Penin A."/>
            <person name="Logacheva M."/>
        </authorList>
    </citation>
    <scope>NUCLEOTIDE SEQUENCE</scope>
    <source>
        <strain evidence="1">Hsosn_3</strain>
        <tissue evidence="1">Leaf</tissue>
    </source>
</reference>
<keyword evidence="2" id="KW-1185">Reference proteome</keyword>
<accession>A0AAD8HMX3</accession>
<protein>
    <submittedName>
        <fullName evidence="1">Uncharacterized protein</fullName>
    </submittedName>
</protein>
<dbReference type="PANTHER" id="PTHR31260">
    <property type="entry name" value="CYSTATIN/MONELLIN SUPERFAMILY PROTEIN"/>
    <property type="match status" value="1"/>
</dbReference>
<name>A0AAD8HMX3_9APIA</name>
<dbReference type="EMBL" id="JAUIZM010000008">
    <property type="protein sequence ID" value="KAK1370086.1"/>
    <property type="molecule type" value="Genomic_DNA"/>
</dbReference>
<evidence type="ECO:0000313" key="1">
    <source>
        <dbReference type="EMBL" id="KAK1370086.1"/>
    </source>
</evidence>